<proteinExistence type="predicted"/>
<protein>
    <submittedName>
        <fullName evidence="1">Uncharacterized protein</fullName>
    </submittedName>
</protein>
<dbReference type="EMBL" id="JAMKFE010000027">
    <property type="protein sequence ID" value="MCM5682928.1"/>
    <property type="molecule type" value="Genomic_DNA"/>
</dbReference>
<organism evidence="1 2">
    <name type="scientific">Caldimonas mangrovi</name>
    <dbReference type="NCBI Taxonomy" id="2944811"/>
    <lineage>
        <taxon>Bacteria</taxon>
        <taxon>Pseudomonadati</taxon>
        <taxon>Pseudomonadota</taxon>
        <taxon>Betaproteobacteria</taxon>
        <taxon>Burkholderiales</taxon>
        <taxon>Sphaerotilaceae</taxon>
        <taxon>Caldimonas</taxon>
    </lineage>
</organism>
<dbReference type="RefSeq" id="WP_251781471.1">
    <property type="nucleotide sequence ID" value="NZ_JAMKFE010000027.1"/>
</dbReference>
<sequence>MSEQAKALDIAARLEGCAPVDIDDVFLPAVAELRRLHEVNAELLEVCTNARDMLATDRQAFVDSQQVRGMRAEEPIAHGLVWVEDGVWIDSDVAEALHDYDRAIALIDSAVARALGQSKGE</sequence>
<accession>A0ABT0YVZ5</accession>
<dbReference type="Proteomes" id="UP001165541">
    <property type="component" value="Unassembled WGS sequence"/>
</dbReference>
<reference evidence="1" key="1">
    <citation type="submission" date="2022-05" db="EMBL/GenBank/DDBJ databases">
        <title>Schlegelella sp. nov., isolated from mangrove soil.</title>
        <authorList>
            <person name="Liu Y."/>
            <person name="Ge X."/>
            <person name="Liu W."/>
        </authorList>
    </citation>
    <scope>NUCLEOTIDE SEQUENCE</scope>
    <source>
        <strain evidence="1">S2-27</strain>
    </source>
</reference>
<name>A0ABT0YVZ5_9BURK</name>
<evidence type="ECO:0000313" key="1">
    <source>
        <dbReference type="EMBL" id="MCM5682928.1"/>
    </source>
</evidence>
<comment type="caution">
    <text evidence="1">The sequence shown here is derived from an EMBL/GenBank/DDBJ whole genome shotgun (WGS) entry which is preliminary data.</text>
</comment>
<gene>
    <name evidence="1" type="ORF">M8A51_25680</name>
</gene>
<evidence type="ECO:0000313" key="2">
    <source>
        <dbReference type="Proteomes" id="UP001165541"/>
    </source>
</evidence>
<keyword evidence="2" id="KW-1185">Reference proteome</keyword>